<dbReference type="KEGG" id="bfz:BAU07_17600"/>
<dbReference type="OrthoDB" id="9803735at2"/>
<dbReference type="PANTHER" id="PTHR30346:SF28">
    <property type="entry name" value="HTH-TYPE TRANSCRIPTIONAL REGULATOR CYNR"/>
    <property type="match status" value="1"/>
</dbReference>
<evidence type="ECO:0000259" key="5">
    <source>
        <dbReference type="PROSITE" id="PS50931"/>
    </source>
</evidence>
<dbReference type="AlphaFoldDB" id="A0A193GFV3"/>
<keyword evidence="7" id="KW-1185">Reference proteome</keyword>
<dbReference type="SUPFAM" id="SSF53850">
    <property type="entry name" value="Periplasmic binding protein-like II"/>
    <property type="match status" value="1"/>
</dbReference>
<sequence>MDTRFLQSFVQVVESGSIAEAARRLDLTPASVAQRLKALEASLGSRLVARSGRTVRPTAAGSRVLERARQVLDEVRDLKSAASDTDLPAGPLRLGATPTALTGIMPAILKRWVARHPDVEIYIEPAPSTVLYGRVLAGDLDVAVLVHPMFELPKGYAWRALREEPLMLLTHADLRVRDVMAVVAREPFIRYDRGVVGGKLAHDWLRGHGVRPHVRFELDGIDSIAKLVAEGLGVSVLPDWTVTGPPDPALRRWPLPAPRPSRTVGMLWRPASVRAPLVQALVDMAMDTRPPGTPGRRARQGMQ</sequence>
<name>A0A193GFV3_9BORD</name>
<dbReference type="RefSeq" id="WP_066660170.1">
    <property type="nucleotide sequence ID" value="NZ_CBCSCL010000004.1"/>
</dbReference>
<keyword evidence="3" id="KW-0238">DNA-binding</keyword>
<dbReference type="Gene3D" id="3.40.190.10">
    <property type="entry name" value="Periplasmic binding protein-like II"/>
    <property type="match status" value="2"/>
</dbReference>
<comment type="similarity">
    <text evidence="1">Belongs to the LysR transcriptional regulatory family.</text>
</comment>
<dbReference type="Pfam" id="PF00126">
    <property type="entry name" value="HTH_1"/>
    <property type="match status" value="1"/>
</dbReference>
<dbReference type="GO" id="GO:0003700">
    <property type="term" value="F:DNA-binding transcription factor activity"/>
    <property type="evidence" value="ECO:0007669"/>
    <property type="project" value="InterPro"/>
</dbReference>
<dbReference type="InterPro" id="IPR036390">
    <property type="entry name" value="WH_DNA-bd_sf"/>
</dbReference>
<dbReference type="Pfam" id="PF03466">
    <property type="entry name" value="LysR_substrate"/>
    <property type="match status" value="1"/>
</dbReference>
<dbReference type="CDD" id="cd08427">
    <property type="entry name" value="PBP2_LTTR_like_2"/>
    <property type="match status" value="1"/>
</dbReference>
<dbReference type="GO" id="GO:0032993">
    <property type="term" value="C:protein-DNA complex"/>
    <property type="evidence" value="ECO:0007669"/>
    <property type="project" value="TreeGrafter"/>
</dbReference>
<dbReference type="STRING" id="463014.BAU07_17600"/>
<protein>
    <submittedName>
        <fullName evidence="6">LysR family transcriptional regulator</fullName>
    </submittedName>
</protein>
<keyword evidence="2" id="KW-0805">Transcription regulation</keyword>
<evidence type="ECO:0000256" key="3">
    <source>
        <dbReference type="ARBA" id="ARBA00023125"/>
    </source>
</evidence>
<dbReference type="SUPFAM" id="SSF46785">
    <property type="entry name" value="Winged helix' DNA-binding domain"/>
    <property type="match status" value="1"/>
</dbReference>
<dbReference type="Proteomes" id="UP000091926">
    <property type="component" value="Chromosome"/>
</dbReference>
<organism evidence="6 7">
    <name type="scientific">Bordetella flabilis</name>
    <dbReference type="NCBI Taxonomy" id="463014"/>
    <lineage>
        <taxon>Bacteria</taxon>
        <taxon>Pseudomonadati</taxon>
        <taxon>Pseudomonadota</taxon>
        <taxon>Betaproteobacteria</taxon>
        <taxon>Burkholderiales</taxon>
        <taxon>Alcaligenaceae</taxon>
        <taxon>Bordetella</taxon>
    </lineage>
</organism>
<dbReference type="InterPro" id="IPR000847">
    <property type="entry name" value="LysR_HTH_N"/>
</dbReference>
<feature type="domain" description="HTH lysR-type" evidence="5">
    <location>
        <begin position="1"/>
        <end position="58"/>
    </location>
</feature>
<dbReference type="PANTHER" id="PTHR30346">
    <property type="entry name" value="TRANSCRIPTIONAL DUAL REGULATOR HCAR-RELATED"/>
    <property type="match status" value="1"/>
</dbReference>
<dbReference type="Gene3D" id="1.10.10.10">
    <property type="entry name" value="Winged helix-like DNA-binding domain superfamily/Winged helix DNA-binding domain"/>
    <property type="match status" value="1"/>
</dbReference>
<reference evidence="6 7" key="1">
    <citation type="submission" date="2016-06" db="EMBL/GenBank/DDBJ databases">
        <title>Complete genome sequences of Bordetella bronchialis and Bordetella flabilis.</title>
        <authorList>
            <person name="LiPuma J.J."/>
            <person name="Spilker T."/>
        </authorList>
    </citation>
    <scope>NUCLEOTIDE SEQUENCE [LARGE SCALE GENOMIC DNA]</scope>
    <source>
        <strain evidence="6 7">AU10664</strain>
    </source>
</reference>
<keyword evidence="4" id="KW-0804">Transcription</keyword>
<dbReference type="FunFam" id="1.10.10.10:FF:000001">
    <property type="entry name" value="LysR family transcriptional regulator"/>
    <property type="match status" value="1"/>
</dbReference>
<dbReference type="InterPro" id="IPR036388">
    <property type="entry name" value="WH-like_DNA-bd_sf"/>
</dbReference>
<evidence type="ECO:0000256" key="2">
    <source>
        <dbReference type="ARBA" id="ARBA00023015"/>
    </source>
</evidence>
<dbReference type="InterPro" id="IPR005119">
    <property type="entry name" value="LysR_subst-bd"/>
</dbReference>
<evidence type="ECO:0000256" key="1">
    <source>
        <dbReference type="ARBA" id="ARBA00009437"/>
    </source>
</evidence>
<evidence type="ECO:0000313" key="6">
    <source>
        <dbReference type="EMBL" id="ANN78690.1"/>
    </source>
</evidence>
<proteinExistence type="inferred from homology"/>
<dbReference type="PROSITE" id="PS50931">
    <property type="entry name" value="HTH_LYSR"/>
    <property type="match status" value="1"/>
</dbReference>
<evidence type="ECO:0000313" key="7">
    <source>
        <dbReference type="Proteomes" id="UP000091926"/>
    </source>
</evidence>
<dbReference type="GO" id="GO:0003677">
    <property type="term" value="F:DNA binding"/>
    <property type="evidence" value="ECO:0007669"/>
    <property type="project" value="UniProtKB-KW"/>
</dbReference>
<evidence type="ECO:0000256" key="4">
    <source>
        <dbReference type="ARBA" id="ARBA00023163"/>
    </source>
</evidence>
<dbReference type="EMBL" id="CP016172">
    <property type="protein sequence ID" value="ANN78690.1"/>
    <property type="molecule type" value="Genomic_DNA"/>
</dbReference>
<gene>
    <name evidence="6" type="ORF">BAU07_17600</name>
</gene>
<accession>A0A193GFV3</accession>